<protein>
    <submittedName>
        <fullName evidence="1">Dethiobiotin synthetase</fullName>
    </submittedName>
</protein>
<dbReference type="OrthoDB" id="514041at2"/>
<keyword evidence="2" id="KW-1185">Reference proteome</keyword>
<name>A0A2G4F6F2_9CYAN</name>
<evidence type="ECO:0000313" key="1">
    <source>
        <dbReference type="EMBL" id="PHX57067.1"/>
    </source>
</evidence>
<comment type="caution">
    <text evidence="1">The sequence shown here is derived from an EMBL/GenBank/DDBJ whole genome shotgun (WGS) entry which is preliminary data.</text>
</comment>
<gene>
    <name evidence="1" type="ORF">CP500_001960</name>
</gene>
<dbReference type="Proteomes" id="UP000226442">
    <property type="component" value="Unassembled WGS sequence"/>
</dbReference>
<organism evidence="1 2">
    <name type="scientific">Tychonema bourrellyi FEM_GT703</name>
    <dbReference type="NCBI Taxonomy" id="2040638"/>
    <lineage>
        <taxon>Bacteria</taxon>
        <taxon>Bacillati</taxon>
        <taxon>Cyanobacteriota</taxon>
        <taxon>Cyanophyceae</taxon>
        <taxon>Oscillatoriophycideae</taxon>
        <taxon>Oscillatoriales</taxon>
        <taxon>Microcoleaceae</taxon>
        <taxon>Tychonema</taxon>
    </lineage>
</organism>
<dbReference type="EMBL" id="NXIB02000006">
    <property type="protein sequence ID" value="PHX57067.1"/>
    <property type="molecule type" value="Genomic_DNA"/>
</dbReference>
<dbReference type="AlphaFoldDB" id="A0A2G4F6F2"/>
<dbReference type="RefSeq" id="WP_096828747.1">
    <property type="nucleotide sequence ID" value="NZ_NXIB02000006.1"/>
</dbReference>
<sequence length="114" mass="12745">MDYKTARSFLIDQGSALETKKNPDAFLMRLQQGLSPVPGQVTAILLALKILFEGLQESPMLDRQLISALHLLSVESLQQFEAGVRRGVSWPPLLKEDLNRIAIAVRNIFSGVWK</sequence>
<reference evidence="1" key="1">
    <citation type="submission" date="2017-10" db="EMBL/GenBank/DDBJ databases">
        <title>Draft genome sequence of the planktic cyanobacteria Tychonema bourrellyi isolated from alpine lentic freshwater.</title>
        <authorList>
            <person name="Tett A."/>
            <person name="Armanini F."/>
            <person name="Asnicar F."/>
            <person name="Boscaini A."/>
            <person name="Pasolli E."/>
            <person name="Zolfo M."/>
            <person name="Donati C."/>
            <person name="Salmaso N."/>
            <person name="Segata N."/>
        </authorList>
    </citation>
    <scope>NUCLEOTIDE SEQUENCE</scope>
    <source>
        <strain evidence="1">FEM_GT703</strain>
    </source>
</reference>
<evidence type="ECO:0000313" key="2">
    <source>
        <dbReference type="Proteomes" id="UP000226442"/>
    </source>
</evidence>
<accession>A0A2G4F6F2</accession>
<proteinExistence type="predicted"/>